<reference evidence="2" key="1">
    <citation type="journal article" date="2024" name="IScience">
        <title>Strigolactones Initiate the Formation of Haustorium-like Structures in Castilleja.</title>
        <authorList>
            <person name="Buerger M."/>
            <person name="Peterson D."/>
            <person name="Chory J."/>
        </authorList>
    </citation>
    <scope>NUCLEOTIDE SEQUENCE [LARGE SCALE GENOMIC DNA]</scope>
</reference>
<sequence length="35" mass="3708">MASEESGTIKKDGNAKEEIAEKWTAGKEINAVQGS</sequence>
<gene>
    <name evidence="1" type="ORF">CASFOL_018573</name>
</gene>
<protein>
    <submittedName>
        <fullName evidence="1">Uncharacterized protein</fullName>
    </submittedName>
</protein>
<keyword evidence="2" id="KW-1185">Reference proteome</keyword>
<name>A0ABD3D921_9LAMI</name>
<proteinExistence type="predicted"/>
<evidence type="ECO:0000313" key="1">
    <source>
        <dbReference type="EMBL" id="KAL3637405.1"/>
    </source>
</evidence>
<evidence type="ECO:0000313" key="2">
    <source>
        <dbReference type="Proteomes" id="UP001632038"/>
    </source>
</evidence>
<dbReference type="EMBL" id="JAVIJP010000025">
    <property type="protein sequence ID" value="KAL3637405.1"/>
    <property type="molecule type" value="Genomic_DNA"/>
</dbReference>
<organism evidence="1 2">
    <name type="scientific">Castilleja foliolosa</name>
    <dbReference type="NCBI Taxonomy" id="1961234"/>
    <lineage>
        <taxon>Eukaryota</taxon>
        <taxon>Viridiplantae</taxon>
        <taxon>Streptophyta</taxon>
        <taxon>Embryophyta</taxon>
        <taxon>Tracheophyta</taxon>
        <taxon>Spermatophyta</taxon>
        <taxon>Magnoliopsida</taxon>
        <taxon>eudicotyledons</taxon>
        <taxon>Gunneridae</taxon>
        <taxon>Pentapetalae</taxon>
        <taxon>asterids</taxon>
        <taxon>lamiids</taxon>
        <taxon>Lamiales</taxon>
        <taxon>Orobanchaceae</taxon>
        <taxon>Pedicularideae</taxon>
        <taxon>Castillejinae</taxon>
        <taxon>Castilleja</taxon>
    </lineage>
</organism>
<accession>A0ABD3D921</accession>
<comment type="caution">
    <text evidence="1">The sequence shown here is derived from an EMBL/GenBank/DDBJ whole genome shotgun (WGS) entry which is preliminary data.</text>
</comment>
<dbReference type="Proteomes" id="UP001632038">
    <property type="component" value="Unassembled WGS sequence"/>
</dbReference>
<dbReference type="AlphaFoldDB" id="A0ABD3D921"/>